<keyword evidence="1" id="KW-0812">Transmembrane</keyword>
<dbReference type="PANTHER" id="PTHR13131:SF5">
    <property type="entry name" value="CYSTINOSIN"/>
    <property type="match status" value="1"/>
</dbReference>
<proteinExistence type="predicted"/>
<dbReference type="OrthoDB" id="75720at2759"/>
<feature type="transmembrane region" description="Helical" evidence="1">
    <location>
        <begin position="34"/>
        <end position="54"/>
    </location>
</feature>
<name>A0A1E3PSX5_9ASCO</name>
<feature type="transmembrane region" description="Helical" evidence="1">
    <location>
        <begin position="90"/>
        <end position="109"/>
    </location>
</feature>
<dbReference type="EMBL" id="KV454406">
    <property type="protein sequence ID" value="ODQ68364.1"/>
    <property type="molecule type" value="Genomic_DNA"/>
</dbReference>
<dbReference type="GO" id="GO:0015184">
    <property type="term" value="F:L-cystine transmembrane transporter activity"/>
    <property type="evidence" value="ECO:0007669"/>
    <property type="project" value="TreeGrafter"/>
</dbReference>
<feature type="transmembrane region" description="Helical" evidence="1">
    <location>
        <begin position="190"/>
        <end position="211"/>
    </location>
</feature>
<evidence type="ECO:0000313" key="2">
    <source>
        <dbReference type="EMBL" id="ODQ68364.1"/>
    </source>
</evidence>
<organism evidence="2 3">
    <name type="scientific">Nadsonia fulvescens var. elongata DSM 6958</name>
    <dbReference type="NCBI Taxonomy" id="857566"/>
    <lineage>
        <taxon>Eukaryota</taxon>
        <taxon>Fungi</taxon>
        <taxon>Dikarya</taxon>
        <taxon>Ascomycota</taxon>
        <taxon>Saccharomycotina</taxon>
        <taxon>Dipodascomycetes</taxon>
        <taxon>Dipodascales</taxon>
        <taxon>Dipodascales incertae sedis</taxon>
        <taxon>Nadsonia</taxon>
    </lineage>
</organism>
<protein>
    <submittedName>
        <fullName evidence="2">Uncharacterized protein</fullName>
    </submittedName>
</protein>
<dbReference type="InterPro" id="IPR005282">
    <property type="entry name" value="LC_transporter"/>
</dbReference>
<dbReference type="PANTHER" id="PTHR13131">
    <property type="entry name" value="CYSTINOSIN"/>
    <property type="match status" value="1"/>
</dbReference>
<feature type="transmembrane region" description="Helical" evidence="1">
    <location>
        <begin position="121"/>
        <end position="141"/>
    </location>
</feature>
<sequence>MLKVISLLSRYFTPYIQFYHHQKRRSVAGLSIDFAIWSTLGPFLHLIYSLIYYFSATIHSQWSNRYPTGVSPAGTWAQINSPGGNLWLDMHNWVIWFLGILALQALGQFRYTWNEEMEFSPIAQVIIIFASLVLLGGILSVEFGGGWLTVSGLVWLDVVDWIGLVGQWAEFVRYWPQISMHWLAQSTAGLATGFVWVDGLGALVALCGLYLRASQVQQSQVKDLGVESAESVWILMTRPTNEFFLAVGKLLVFCILVLQKYKWYAGQRSLIRRKYKQVSDVELNDLD</sequence>
<dbReference type="AlphaFoldDB" id="A0A1E3PSX5"/>
<keyword evidence="1" id="KW-0472">Membrane</keyword>
<dbReference type="Proteomes" id="UP000095009">
    <property type="component" value="Unassembled WGS sequence"/>
</dbReference>
<evidence type="ECO:0000313" key="3">
    <source>
        <dbReference type="Proteomes" id="UP000095009"/>
    </source>
</evidence>
<accession>A0A1E3PSX5</accession>
<dbReference type="GO" id="GO:0000324">
    <property type="term" value="C:fungal-type vacuole"/>
    <property type="evidence" value="ECO:0007669"/>
    <property type="project" value="TreeGrafter"/>
</dbReference>
<dbReference type="GO" id="GO:0005774">
    <property type="term" value="C:vacuolar membrane"/>
    <property type="evidence" value="ECO:0007669"/>
    <property type="project" value="TreeGrafter"/>
</dbReference>
<evidence type="ECO:0000256" key="1">
    <source>
        <dbReference type="SAM" id="Phobius"/>
    </source>
</evidence>
<reference evidence="2 3" key="1">
    <citation type="journal article" date="2016" name="Proc. Natl. Acad. Sci. U.S.A.">
        <title>Comparative genomics of biotechnologically important yeasts.</title>
        <authorList>
            <person name="Riley R."/>
            <person name="Haridas S."/>
            <person name="Wolfe K.H."/>
            <person name="Lopes M.R."/>
            <person name="Hittinger C.T."/>
            <person name="Goeker M."/>
            <person name="Salamov A.A."/>
            <person name="Wisecaver J.H."/>
            <person name="Long T.M."/>
            <person name="Calvey C.H."/>
            <person name="Aerts A.L."/>
            <person name="Barry K.W."/>
            <person name="Choi C."/>
            <person name="Clum A."/>
            <person name="Coughlan A.Y."/>
            <person name="Deshpande S."/>
            <person name="Douglass A.P."/>
            <person name="Hanson S.J."/>
            <person name="Klenk H.-P."/>
            <person name="LaButti K.M."/>
            <person name="Lapidus A."/>
            <person name="Lindquist E.A."/>
            <person name="Lipzen A.M."/>
            <person name="Meier-Kolthoff J.P."/>
            <person name="Ohm R.A."/>
            <person name="Otillar R.P."/>
            <person name="Pangilinan J.L."/>
            <person name="Peng Y."/>
            <person name="Rokas A."/>
            <person name="Rosa C.A."/>
            <person name="Scheuner C."/>
            <person name="Sibirny A.A."/>
            <person name="Slot J.C."/>
            <person name="Stielow J.B."/>
            <person name="Sun H."/>
            <person name="Kurtzman C.P."/>
            <person name="Blackwell M."/>
            <person name="Grigoriev I.V."/>
            <person name="Jeffries T.W."/>
        </authorList>
    </citation>
    <scope>NUCLEOTIDE SEQUENCE [LARGE SCALE GENOMIC DNA]</scope>
    <source>
        <strain evidence="2 3">DSM 6958</strain>
    </source>
</reference>
<keyword evidence="3" id="KW-1185">Reference proteome</keyword>
<keyword evidence="1" id="KW-1133">Transmembrane helix</keyword>
<gene>
    <name evidence="2" type="ORF">NADFUDRAFT_49009</name>
</gene>